<name>A0ABD7YVA5_9LACO</name>
<evidence type="ECO:0000313" key="1">
    <source>
        <dbReference type="EMBL" id="WHS17254.1"/>
    </source>
</evidence>
<organism evidence="1 2">
    <name type="scientific">Ligilactobacillus salivarius</name>
    <dbReference type="NCBI Taxonomy" id="1624"/>
    <lineage>
        <taxon>Bacteria</taxon>
        <taxon>Bacillati</taxon>
        <taxon>Bacillota</taxon>
        <taxon>Bacilli</taxon>
        <taxon>Lactobacillales</taxon>
        <taxon>Lactobacillaceae</taxon>
        <taxon>Ligilactobacillus</taxon>
    </lineage>
</organism>
<dbReference type="Proteomes" id="UP001224533">
    <property type="component" value="Chromosome"/>
</dbReference>
<proteinExistence type="predicted"/>
<gene>
    <name evidence="1" type="ORF">O2U02_07150</name>
</gene>
<evidence type="ECO:0000313" key="2">
    <source>
        <dbReference type="Proteomes" id="UP001224533"/>
    </source>
</evidence>
<protein>
    <submittedName>
        <fullName evidence="1">Uncharacterized protein</fullName>
    </submittedName>
</protein>
<dbReference type="EMBL" id="CP114509">
    <property type="protein sequence ID" value="WHS17254.1"/>
    <property type="molecule type" value="Genomic_DNA"/>
</dbReference>
<dbReference type="RefSeq" id="WP_283475618.1">
    <property type="nucleotide sequence ID" value="NZ_CP114512.1"/>
</dbReference>
<sequence length="53" mass="6408">MKAIDDFEDKYKFIKGFYFANKDDFSEPDRTKVRVMMDLAKMQMEQHKGVKKQ</sequence>
<reference evidence="1 2" key="1">
    <citation type="submission" date="2022-12" db="EMBL/GenBank/DDBJ databases">
        <title>Assessment of beneficial effects and identification of host adaptation-associated genes of Ligilactobacillus salivarius isolated from Meles meles.</title>
        <authorList>
            <person name="Wang Y."/>
        </authorList>
    </citation>
    <scope>NUCLEOTIDE SEQUENCE [LARGE SCALE GENOMIC DNA]</scope>
    <source>
        <strain evidence="1 2">S35</strain>
    </source>
</reference>
<dbReference type="AlphaFoldDB" id="A0ABD7YVA5"/>
<accession>A0ABD7YVA5</accession>